<dbReference type="PANTHER" id="PTHR43353:SF5">
    <property type="entry name" value="SUCCINATE-SEMIALDEHYDE DEHYDROGENASE, MITOCHONDRIAL"/>
    <property type="match status" value="1"/>
</dbReference>
<reference evidence="4 5" key="1">
    <citation type="submission" date="2019-09" db="EMBL/GenBank/DDBJ databases">
        <title>Paraburkholderia podalyriae sp. nov., A South African Podalyria-associated rhizobium.</title>
        <authorList>
            <person name="Mavima L."/>
            <person name="Beukes C.W."/>
            <person name="Palmer M."/>
            <person name="De Meyer S.E."/>
            <person name="James E.K."/>
            <person name="Maluk M."/>
            <person name="Avontuur J.R."/>
            <person name="Chan W.Y."/>
            <person name="Venter S.N."/>
            <person name="Steenkamp E.T."/>
        </authorList>
    </citation>
    <scope>NUCLEOTIDE SEQUENCE [LARGE SCALE GENOMIC DNA]</scope>
    <source>
        <strain evidence="4 5">WC7.3b</strain>
    </source>
</reference>
<evidence type="ECO:0000259" key="3">
    <source>
        <dbReference type="Pfam" id="PF00171"/>
    </source>
</evidence>
<keyword evidence="5" id="KW-1185">Reference proteome</keyword>
<evidence type="ECO:0000313" key="4">
    <source>
        <dbReference type="EMBL" id="MBC8751534.1"/>
    </source>
</evidence>
<gene>
    <name evidence="4" type="ORF">F6X42_34955</name>
</gene>
<dbReference type="InterPro" id="IPR016163">
    <property type="entry name" value="Ald_DH_C"/>
</dbReference>
<dbReference type="InterPro" id="IPR016161">
    <property type="entry name" value="Ald_DH/histidinol_DH"/>
</dbReference>
<comment type="similarity">
    <text evidence="1">Belongs to the aldehyde dehydrogenase family.</text>
</comment>
<comment type="caution">
    <text evidence="4">The sequence shown here is derived from an EMBL/GenBank/DDBJ whole genome shotgun (WGS) entry which is preliminary data.</text>
</comment>
<dbReference type="PANTHER" id="PTHR43353">
    <property type="entry name" value="SUCCINATE-SEMIALDEHYDE DEHYDROGENASE, MITOCHONDRIAL"/>
    <property type="match status" value="1"/>
</dbReference>
<keyword evidence="2" id="KW-0560">Oxidoreductase</keyword>
<dbReference type="InterPro" id="IPR050740">
    <property type="entry name" value="Aldehyde_DH_Superfamily"/>
</dbReference>
<dbReference type="RefSeq" id="WP_187638453.1">
    <property type="nucleotide sequence ID" value="NZ_VZQQ01000058.1"/>
</dbReference>
<dbReference type="InterPro" id="IPR015590">
    <property type="entry name" value="Aldehyde_DH_dom"/>
</dbReference>
<name>A0ABR7PZB9_9BURK</name>
<feature type="domain" description="Aldehyde dehydrogenase" evidence="3">
    <location>
        <begin position="14"/>
        <end position="473"/>
    </location>
</feature>
<evidence type="ECO:0000313" key="5">
    <source>
        <dbReference type="Proteomes" id="UP000736373"/>
    </source>
</evidence>
<dbReference type="SUPFAM" id="SSF53720">
    <property type="entry name" value="ALDH-like"/>
    <property type="match status" value="1"/>
</dbReference>
<sequence>MSYPKLRLFIDGQWIDKTDEGTVPVVNPADGEVLGHLPIAGRRELERAADAARRSFSRWASMLPLERFRIISTATALMRERSREIAHILTLEQGKPLAEAVREVTLSADIIEFLAEEAKRLPIRGVPARISNVLSQTVTRVPVGPVAAFTPWNFPANLPSRKLGGALAAGCSVVIKPAEETPATCMAIVECLVDAGMPEGVVNLVAGDPAFISSSLISSPQIAKISFTGSVRVGRLLGEQAARHVKRYTAELGGHAPVIVCKDYEGAKAARLAVPAKFRNAGQVCASPIRFIVHRAQYEAFRDEFVKGALSLKIGSGFEEGVQFGPLIESRRVQEMQAFVDDAATRGATIACGGKRVNRSGYFFEPTVIEHASLDSRVQNEEPFGPIAVLDVFDDLDDAISRANRLPVGLAAYAFTGSLDFAHRLSSDLQAGMVGINHFGVSQPETPFGGVKESGLGHESGLEGLLGYTDLKLISVAQS</sequence>
<protein>
    <submittedName>
        <fullName evidence="4">NAD-dependent succinate-semialdehyde dehydrogenase</fullName>
    </submittedName>
</protein>
<dbReference type="Pfam" id="PF00171">
    <property type="entry name" value="Aldedh"/>
    <property type="match status" value="1"/>
</dbReference>
<organism evidence="4 5">
    <name type="scientific">Paraburkholderia podalyriae</name>
    <dbReference type="NCBI Taxonomy" id="1938811"/>
    <lineage>
        <taxon>Bacteria</taxon>
        <taxon>Pseudomonadati</taxon>
        <taxon>Pseudomonadota</taxon>
        <taxon>Betaproteobacteria</taxon>
        <taxon>Burkholderiales</taxon>
        <taxon>Burkholderiaceae</taxon>
        <taxon>Paraburkholderia</taxon>
    </lineage>
</organism>
<evidence type="ECO:0000256" key="2">
    <source>
        <dbReference type="ARBA" id="ARBA00023002"/>
    </source>
</evidence>
<evidence type="ECO:0000256" key="1">
    <source>
        <dbReference type="ARBA" id="ARBA00009986"/>
    </source>
</evidence>
<dbReference type="EMBL" id="VZQQ01000058">
    <property type="protein sequence ID" value="MBC8751534.1"/>
    <property type="molecule type" value="Genomic_DNA"/>
</dbReference>
<dbReference type="InterPro" id="IPR016162">
    <property type="entry name" value="Ald_DH_N"/>
</dbReference>
<dbReference type="Gene3D" id="3.40.309.10">
    <property type="entry name" value="Aldehyde Dehydrogenase, Chain A, domain 2"/>
    <property type="match status" value="1"/>
</dbReference>
<dbReference type="CDD" id="cd07103">
    <property type="entry name" value="ALDH_F5_SSADH_GabD"/>
    <property type="match status" value="1"/>
</dbReference>
<accession>A0ABR7PZB9</accession>
<proteinExistence type="inferred from homology"/>
<dbReference type="Gene3D" id="3.40.605.10">
    <property type="entry name" value="Aldehyde Dehydrogenase, Chain A, domain 1"/>
    <property type="match status" value="1"/>
</dbReference>
<dbReference type="Proteomes" id="UP000736373">
    <property type="component" value="Unassembled WGS sequence"/>
</dbReference>